<comment type="caution">
    <text evidence="2">The sequence shown here is derived from an EMBL/GenBank/DDBJ whole genome shotgun (WGS) entry which is preliminary data.</text>
</comment>
<dbReference type="AlphaFoldDB" id="A0AAW1LLW5"/>
<feature type="domain" description="DUF6598" evidence="1">
    <location>
        <begin position="383"/>
        <end position="634"/>
    </location>
</feature>
<protein>
    <recommendedName>
        <fullName evidence="1">DUF6598 domain-containing protein</fullName>
    </recommendedName>
</protein>
<proteinExistence type="predicted"/>
<name>A0AAW1LLW5_SAPOF</name>
<feature type="domain" description="DUF6598" evidence="1">
    <location>
        <begin position="68"/>
        <end position="319"/>
    </location>
</feature>
<evidence type="ECO:0000313" key="3">
    <source>
        <dbReference type="Proteomes" id="UP001443914"/>
    </source>
</evidence>
<keyword evidence="3" id="KW-1185">Reference proteome</keyword>
<dbReference type="EMBL" id="JBDFQZ010000004">
    <property type="protein sequence ID" value="KAK9734578.1"/>
    <property type="molecule type" value="Genomic_DNA"/>
</dbReference>
<dbReference type="Proteomes" id="UP001443914">
    <property type="component" value="Unassembled WGS sequence"/>
</dbReference>
<evidence type="ECO:0000259" key="1">
    <source>
        <dbReference type="Pfam" id="PF20241"/>
    </source>
</evidence>
<dbReference type="PANTHER" id="PTHR33065">
    <property type="entry name" value="OS07G0486400 PROTEIN"/>
    <property type="match status" value="1"/>
</dbReference>
<dbReference type="PANTHER" id="PTHR33065:SF88">
    <property type="entry name" value="OS11G0104220 PROTEIN"/>
    <property type="match status" value="1"/>
</dbReference>
<accession>A0AAW1LLW5</accession>
<gene>
    <name evidence="2" type="ORF">RND81_04G149400</name>
</gene>
<dbReference type="Pfam" id="PF20241">
    <property type="entry name" value="DUF6598"/>
    <property type="match status" value="2"/>
</dbReference>
<evidence type="ECO:0000313" key="2">
    <source>
        <dbReference type="EMBL" id="KAK9734578.1"/>
    </source>
</evidence>
<organism evidence="2 3">
    <name type="scientific">Saponaria officinalis</name>
    <name type="common">Common soapwort</name>
    <name type="synonym">Lychnis saponaria</name>
    <dbReference type="NCBI Taxonomy" id="3572"/>
    <lineage>
        <taxon>Eukaryota</taxon>
        <taxon>Viridiplantae</taxon>
        <taxon>Streptophyta</taxon>
        <taxon>Embryophyta</taxon>
        <taxon>Tracheophyta</taxon>
        <taxon>Spermatophyta</taxon>
        <taxon>Magnoliopsida</taxon>
        <taxon>eudicotyledons</taxon>
        <taxon>Gunneridae</taxon>
        <taxon>Pentapetalae</taxon>
        <taxon>Caryophyllales</taxon>
        <taxon>Caryophyllaceae</taxon>
        <taxon>Caryophylleae</taxon>
        <taxon>Saponaria</taxon>
    </lineage>
</organism>
<sequence length="640" mass="71848">MVGYEPDLNPVVDWEKEWKKYMSKDKPTIPKISDATISRPLIRSGFTRDFEATPNIEDECYETSVTPLVQVFSVCISTNFDDGKPCEIYGSIRALEGPVPRFDLYDRDPDDSETVWKDGTLSLIGPVDGAIIPSLSTSLDFCVKERIRGVEVVKGSLSLDPVSEDSYDRLLRGVVQGVHGDVYVYYVIFQFAVYATVQVLVTENENVDKNCKAADIYGSIVTGYENGRKYCSGDEEVKGLETRFFDKPANQPLRVVLGTPMGLSRNVVVVPAYTSLTIDVNLWDSNGKIAGGSLLFPAHLGSDSSQYIRTQNACVEVRVRWCHAYFYLLKGSKEEYWSQDIYVIECEEMQKNPKDKQCSTSSVPSRSITSTSSQARYCGRDKVEVFTVFIGGITEKIHALCGTIIVDDGADKFSIYKRDESSCELLPDHGLAGIEVNYRAIDNSEFSITLNLRDPIRNLEVSRGYLGWSVGRTEGNNMVWYEKRVCTVIRGKDGFAAVHYTIFDSAFEAFVEIKLFASGDSDHPIHLYGSLIASYSGCDYSTSYQKKYYRSRLFDRPRDKSLELKTGFKIDLVKSMVKSIVAVPFKHSLIIEADLSTVGIDGVVETISGKTDFEIDFLTRVTRIIQGKHYRIEVFVKFGK</sequence>
<dbReference type="InterPro" id="IPR046533">
    <property type="entry name" value="DUF6598"/>
</dbReference>
<reference evidence="2" key="1">
    <citation type="submission" date="2024-03" db="EMBL/GenBank/DDBJ databases">
        <title>WGS assembly of Saponaria officinalis var. Norfolk2.</title>
        <authorList>
            <person name="Jenkins J."/>
            <person name="Shu S."/>
            <person name="Grimwood J."/>
            <person name="Barry K."/>
            <person name="Goodstein D."/>
            <person name="Schmutz J."/>
            <person name="Leebens-Mack J."/>
            <person name="Osbourn A."/>
        </authorList>
    </citation>
    <scope>NUCLEOTIDE SEQUENCE [LARGE SCALE GENOMIC DNA]</scope>
    <source>
        <strain evidence="2">JIC</strain>
    </source>
</reference>